<dbReference type="SUPFAM" id="SSF52540">
    <property type="entry name" value="P-loop containing nucleoside triphosphate hydrolases"/>
    <property type="match status" value="1"/>
</dbReference>
<evidence type="ECO:0000256" key="6">
    <source>
        <dbReference type="SAM" id="MobiDB-lite"/>
    </source>
</evidence>
<evidence type="ECO:0000313" key="9">
    <source>
        <dbReference type="Proteomes" id="UP000054223"/>
    </source>
</evidence>
<dbReference type="InterPro" id="IPR027417">
    <property type="entry name" value="P-loop_NTPase"/>
</dbReference>
<proteinExistence type="predicted"/>
<name>A0A9X0L5Y8_SOLP1</name>
<evidence type="ECO:0000256" key="1">
    <source>
        <dbReference type="ARBA" id="ARBA00022741"/>
    </source>
</evidence>
<organism evidence="8 9">
    <name type="scientific">Solirubrum puertoriconensis</name>
    <dbReference type="NCBI Taxonomy" id="1751427"/>
    <lineage>
        <taxon>Bacteria</taxon>
        <taxon>Pseudomonadati</taxon>
        <taxon>Bacteroidota</taxon>
        <taxon>Cytophagia</taxon>
        <taxon>Cytophagales</taxon>
    </lineage>
</organism>
<dbReference type="GO" id="GO:0005524">
    <property type="term" value="F:ATP binding"/>
    <property type="evidence" value="ECO:0007669"/>
    <property type="project" value="InterPro"/>
</dbReference>
<dbReference type="GO" id="GO:0000725">
    <property type="term" value="P:recombinational repair"/>
    <property type="evidence" value="ECO:0007669"/>
    <property type="project" value="TreeGrafter"/>
</dbReference>
<dbReference type="InterPro" id="IPR000212">
    <property type="entry name" value="DNA_helicase_UvrD/REP"/>
</dbReference>
<dbReference type="PANTHER" id="PTHR11070:SF2">
    <property type="entry name" value="ATP-DEPENDENT DNA HELICASE SRS2"/>
    <property type="match status" value="1"/>
</dbReference>
<dbReference type="OrthoDB" id="9809039at2"/>
<dbReference type="Proteomes" id="UP000054223">
    <property type="component" value="Unassembled WGS sequence"/>
</dbReference>
<comment type="caution">
    <text evidence="8">The sequence shown here is derived from an EMBL/GenBank/DDBJ whole genome shotgun (WGS) entry which is preliminary data.</text>
</comment>
<evidence type="ECO:0000256" key="3">
    <source>
        <dbReference type="ARBA" id="ARBA00022806"/>
    </source>
</evidence>
<dbReference type="Gene3D" id="3.40.50.300">
    <property type="entry name" value="P-loop containing nucleotide triphosphate hydrolases"/>
    <property type="match status" value="2"/>
</dbReference>
<reference evidence="8 9" key="1">
    <citation type="submission" date="2015-11" db="EMBL/GenBank/DDBJ databases">
        <title>Solirubrum puertoriconensis gen. nov. an environmental bacteria isolated in Puerto Rico.</title>
        <authorList>
            <person name="Cuebas-Irizarry M.F."/>
            <person name="Montalvo-Rodriguez R."/>
        </authorList>
    </citation>
    <scope>NUCLEOTIDE SEQUENCE [LARGE SCALE GENOMIC DNA]</scope>
    <source>
        <strain evidence="8 9">MC1A</strain>
    </source>
</reference>
<dbReference type="GO" id="GO:0043138">
    <property type="term" value="F:3'-5' DNA helicase activity"/>
    <property type="evidence" value="ECO:0007669"/>
    <property type="project" value="TreeGrafter"/>
</dbReference>
<dbReference type="RefSeq" id="WP_059068604.1">
    <property type="nucleotide sequence ID" value="NZ_LNAL01000005.1"/>
</dbReference>
<keyword evidence="1" id="KW-0547">Nucleotide-binding</keyword>
<dbReference type="GO" id="GO:0003677">
    <property type="term" value="F:DNA binding"/>
    <property type="evidence" value="ECO:0007669"/>
    <property type="project" value="InterPro"/>
</dbReference>
<evidence type="ECO:0000256" key="2">
    <source>
        <dbReference type="ARBA" id="ARBA00022801"/>
    </source>
</evidence>
<keyword evidence="2" id="KW-0378">Hydrolase</keyword>
<dbReference type="AlphaFoldDB" id="A0A9X0L5Y8"/>
<evidence type="ECO:0000256" key="5">
    <source>
        <dbReference type="ARBA" id="ARBA00034923"/>
    </source>
</evidence>
<evidence type="ECO:0000313" key="8">
    <source>
        <dbReference type="EMBL" id="KUG09111.1"/>
    </source>
</evidence>
<accession>A0A9X0L5Y8</accession>
<keyword evidence="3" id="KW-0347">Helicase</keyword>
<evidence type="ECO:0000256" key="4">
    <source>
        <dbReference type="ARBA" id="ARBA00022840"/>
    </source>
</evidence>
<feature type="region of interest" description="Disordered" evidence="6">
    <location>
        <begin position="370"/>
        <end position="390"/>
    </location>
</feature>
<evidence type="ECO:0000259" key="7">
    <source>
        <dbReference type="Pfam" id="PF13361"/>
    </source>
</evidence>
<protein>
    <recommendedName>
        <fullName evidence="5">DNA 3'-5' helicase II</fullName>
    </recommendedName>
</protein>
<dbReference type="Pfam" id="PF13361">
    <property type="entry name" value="UvrD_C"/>
    <property type="match status" value="1"/>
</dbReference>
<sequence>MRFQFAIISEQDILNSAGGIEMLDAISYDGPLDQLVTGRPGSGKTTVSIMRARRLFVEKKPILFLTKHKLLVYSLQNAYPGVNIYGLYRWFKDKTGDNLSAYQNGSKLREKITDDKYIYDEVLVDEGQDLPAYIFEALPHKGRRFLVGADTAQRIVENGATAAVIERTLEEQGRSIRPVELQFNYRNFVEVYDFARQFVPEMDVAQSEVILQNTTKGRGGAERLPRIIQVSDKFAQLSNILEDNNAVNIAIVLPKQSDVIIYYNELSHRGFECSAYYNGMPSHQEQAVMRNMQSILITTYVSVKGLEFPVVIMPEMERARSDSDWQKGSHYYVGCTRATERLYLLYQGNNLPSCIAAFRKESYRHQLVAETKNQPRLPQPQPATTEDLPF</sequence>
<gene>
    <name evidence="8" type="ORF">ASU33_20035</name>
</gene>
<dbReference type="PANTHER" id="PTHR11070">
    <property type="entry name" value="UVRD / RECB / PCRA DNA HELICASE FAMILY MEMBER"/>
    <property type="match status" value="1"/>
</dbReference>
<keyword evidence="9" id="KW-1185">Reference proteome</keyword>
<dbReference type="InterPro" id="IPR014017">
    <property type="entry name" value="DNA_helicase_UvrD-like_C"/>
</dbReference>
<dbReference type="EMBL" id="LNAL01000005">
    <property type="protein sequence ID" value="KUG09111.1"/>
    <property type="molecule type" value="Genomic_DNA"/>
</dbReference>
<feature type="domain" description="UvrD-like helicase C-terminal" evidence="7">
    <location>
        <begin position="284"/>
        <end position="346"/>
    </location>
</feature>
<keyword evidence="4" id="KW-0067">ATP-binding</keyword>